<dbReference type="InterPro" id="IPR000160">
    <property type="entry name" value="GGDEF_dom"/>
</dbReference>
<dbReference type="SMART" id="SM00091">
    <property type="entry name" value="PAS"/>
    <property type="match status" value="1"/>
</dbReference>
<organism evidence="4 5">
    <name type="scientific">Pseudidiomarina aestuarii</name>
    <dbReference type="NCBI Taxonomy" id="624146"/>
    <lineage>
        <taxon>Bacteria</taxon>
        <taxon>Pseudomonadati</taxon>
        <taxon>Pseudomonadota</taxon>
        <taxon>Gammaproteobacteria</taxon>
        <taxon>Alteromonadales</taxon>
        <taxon>Idiomarinaceae</taxon>
        <taxon>Pseudidiomarina</taxon>
    </lineage>
</organism>
<dbReference type="GO" id="GO:0003824">
    <property type="term" value="F:catalytic activity"/>
    <property type="evidence" value="ECO:0007669"/>
    <property type="project" value="UniProtKB-ARBA"/>
</dbReference>
<comment type="cofactor">
    <cofactor evidence="1">
        <name>Mg(2+)</name>
        <dbReference type="ChEBI" id="CHEBI:18420"/>
    </cofactor>
</comment>
<gene>
    <name evidence="4" type="ORF">CWE22_01040</name>
</gene>
<dbReference type="Pfam" id="PF08447">
    <property type="entry name" value="PAS_3"/>
    <property type="match status" value="1"/>
</dbReference>
<evidence type="ECO:0000313" key="5">
    <source>
        <dbReference type="Proteomes" id="UP000287766"/>
    </source>
</evidence>
<dbReference type="InterPro" id="IPR035965">
    <property type="entry name" value="PAS-like_dom_sf"/>
</dbReference>
<sequence length="357" mass="40500">MDKPALESLGRYIDLLLDVVCVVSSNGEFAYVSKGSEVVFGYRPDEMIGRQMINFVHPDDRERTLNAARDIMSGQHKVNFQNRYIHKQGHVVYVLWSARWSEADQRRVAVARDITKQYQAEQRQQLLLEISQAAHEARNVTALNQSVQKLMANYPDQSMDTDLESFIARHIDTLQERQALLNRLQNLAHTDVLTQLPNRAAFYTTFQQAVEHAHQKRQALALLYLDLDNFKTVNDLHGHKSGDRVLLQAARIIRQAVRSTDTVARIGGDEFVVLLEYLEHPNDATAVAQKIITAFENQSGDELLDQVRPSIGIAIWPRHGADLDDLLQVADTAMYEAKHHETESFIMASSSPPIHKA</sequence>
<dbReference type="EMBL" id="PIPR01000001">
    <property type="protein sequence ID" value="RUO40814.1"/>
    <property type="molecule type" value="Genomic_DNA"/>
</dbReference>
<dbReference type="NCBIfam" id="TIGR00254">
    <property type="entry name" value="GGDEF"/>
    <property type="match status" value="1"/>
</dbReference>
<proteinExistence type="predicted"/>
<dbReference type="Gene3D" id="3.30.70.270">
    <property type="match status" value="1"/>
</dbReference>
<dbReference type="SUPFAM" id="SSF55073">
    <property type="entry name" value="Nucleotide cyclase"/>
    <property type="match status" value="1"/>
</dbReference>
<dbReference type="PANTHER" id="PTHR46663:SF2">
    <property type="entry name" value="GGDEF DOMAIN-CONTAINING PROTEIN"/>
    <property type="match status" value="1"/>
</dbReference>
<comment type="caution">
    <text evidence="4">The sequence shown here is derived from an EMBL/GenBank/DDBJ whole genome shotgun (WGS) entry which is preliminary data.</text>
</comment>
<dbReference type="AlphaFoldDB" id="A0A7Z6ZSX9"/>
<evidence type="ECO:0000259" key="2">
    <source>
        <dbReference type="PROSITE" id="PS50112"/>
    </source>
</evidence>
<protein>
    <submittedName>
        <fullName evidence="4">PAS domain S-box protein</fullName>
    </submittedName>
</protein>
<dbReference type="InterPro" id="IPR013655">
    <property type="entry name" value="PAS_fold_3"/>
</dbReference>
<dbReference type="RefSeq" id="WP_169929549.1">
    <property type="nucleotide sequence ID" value="NZ_PIPR01000001.1"/>
</dbReference>
<evidence type="ECO:0000259" key="3">
    <source>
        <dbReference type="PROSITE" id="PS50887"/>
    </source>
</evidence>
<dbReference type="FunFam" id="3.30.70.270:FF:000001">
    <property type="entry name" value="Diguanylate cyclase domain protein"/>
    <property type="match status" value="1"/>
</dbReference>
<dbReference type="PROSITE" id="PS50887">
    <property type="entry name" value="GGDEF"/>
    <property type="match status" value="1"/>
</dbReference>
<feature type="domain" description="GGDEF" evidence="3">
    <location>
        <begin position="218"/>
        <end position="350"/>
    </location>
</feature>
<dbReference type="PROSITE" id="PS50112">
    <property type="entry name" value="PAS"/>
    <property type="match status" value="1"/>
</dbReference>
<dbReference type="InterPro" id="IPR000014">
    <property type="entry name" value="PAS"/>
</dbReference>
<keyword evidence="5" id="KW-1185">Reference proteome</keyword>
<dbReference type="SMART" id="SM00267">
    <property type="entry name" value="GGDEF"/>
    <property type="match status" value="1"/>
</dbReference>
<dbReference type="InterPro" id="IPR043128">
    <property type="entry name" value="Rev_trsase/Diguanyl_cyclase"/>
</dbReference>
<evidence type="ECO:0000313" key="4">
    <source>
        <dbReference type="EMBL" id="RUO40814.1"/>
    </source>
</evidence>
<dbReference type="CDD" id="cd01949">
    <property type="entry name" value="GGDEF"/>
    <property type="match status" value="1"/>
</dbReference>
<reference evidence="5" key="1">
    <citation type="journal article" date="2018" name="Front. Microbiol.">
        <title>Genome-Based Analysis Reveals the Taxonomy and Diversity of the Family Idiomarinaceae.</title>
        <authorList>
            <person name="Liu Y."/>
            <person name="Lai Q."/>
            <person name="Shao Z."/>
        </authorList>
    </citation>
    <scope>NUCLEOTIDE SEQUENCE [LARGE SCALE GENOMIC DNA]</scope>
    <source>
        <strain evidence="5">KYW314</strain>
    </source>
</reference>
<evidence type="ECO:0000256" key="1">
    <source>
        <dbReference type="ARBA" id="ARBA00001946"/>
    </source>
</evidence>
<feature type="domain" description="PAS" evidence="2">
    <location>
        <begin position="5"/>
        <end position="75"/>
    </location>
</feature>
<dbReference type="InterPro" id="IPR052163">
    <property type="entry name" value="DGC-Regulatory_Protein"/>
</dbReference>
<dbReference type="NCBIfam" id="TIGR00229">
    <property type="entry name" value="sensory_box"/>
    <property type="match status" value="1"/>
</dbReference>
<name>A0A7Z6ZSX9_9GAMM</name>
<dbReference type="Proteomes" id="UP000287766">
    <property type="component" value="Unassembled WGS sequence"/>
</dbReference>
<dbReference type="Pfam" id="PF00990">
    <property type="entry name" value="GGDEF"/>
    <property type="match status" value="1"/>
</dbReference>
<dbReference type="SUPFAM" id="SSF55785">
    <property type="entry name" value="PYP-like sensor domain (PAS domain)"/>
    <property type="match status" value="1"/>
</dbReference>
<dbReference type="PANTHER" id="PTHR46663">
    <property type="entry name" value="DIGUANYLATE CYCLASE DGCT-RELATED"/>
    <property type="match status" value="1"/>
</dbReference>
<dbReference type="CDD" id="cd00130">
    <property type="entry name" value="PAS"/>
    <property type="match status" value="1"/>
</dbReference>
<dbReference type="InterPro" id="IPR029787">
    <property type="entry name" value="Nucleotide_cyclase"/>
</dbReference>
<dbReference type="Gene3D" id="3.30.450.20">
    <property type="entry name" value="PAS domain"/>
    <property type="match status" value="1"/>
</dbReference>
<accession>A0A7Z6ZSX9</accession>